<dbReference type="InterPro" id="IPR004344">
    <property type="entry name" value="TTL/TTLL_fam"/>
</dbReference>
<dbReference type="AlphaFoldDB" id="A2DKV2"/>
<name>A2DKV2_TRIV3</name>
<evidence type="ECO:0000313" key="2">
    <source>
        <dbReference type="Proteomes" id="UP000001542"/>
    </source>
</evidence>
<dbReference type="SMR" id="A2DKV2"/>
<dbReference type="KEGG" id="tva:5464415"/>
<dbReference type="InParanoid" id="A2DKV2"/>
<dbReference type="EMBL" id="DS113213">
    <property type="protein sequence ID" value="EAY18905.1"/>
    <property type="molecule type" value="Genomic_DNA"/>
</dbReference>
<sequence length="736" mass="85416">MTQTSPISFEEWVGLHQSIFNAHGFPIGKLGGQLYDFLLSYKEDNTKDFDIKNDGYPKLVYAPKGKRQSLTPESGLFVIEHVWSDDPSTFYDTYRKDEKLRNELAPFMVEKPKYKTNNVDDRLKFVEFNRLDLSNCEIKSLKDLNLDTKFPQLESIELNGIKTLELNDLISSLEKITTIKAINVLGTPIEDKEQEILAKFPQLEVINRKFTDNYTKWALMYITNARKAEDVATINIRNCQIQNFKGEEFKFFKNALRIDIRGNSADFSNLKDYIPSLLSIKHDENQKISGDFVFDNGKDKESGDEDLIIPDRIWDHMQCTGADWCLPSAKGLAINHKLECNFCAMPAGSPHLGKTFFVFWPIKQVSSGDEVTSNLFIYTPFIEESEIKAIPPPKPMKSFRSKFHSTVTSKRPIKACIEYKAFIENLHSDKFVVTDDPSEADLIWLTSRHERDFEKIYATKTLLNQIEGENCLTVKDLLYLTCREYMGDVPWLPETFVMSDANDIARFLKKHKELKEHSESCAFIVKAFNQTRAAQMLVTESASEILKHSSNQYRIAQRYIWNPLNIFGCKFDLRFIVLLKSIKPFELFCYKVFWPRLAPKKWSLDDLSDYERHFTVMNYKAPTKVTHKTWVDFVEQFAVENKDVKWDDVLQNIYKCMRDMFLCCCQKMVQSPYTKGMYGVDLMITKDYQPVILECNFQPDCKRACNLCPTFVDDVFEVLFTDQPVTNQNVAQIPLE</sequence>
<dbReference type="PANTHER" id="PTHR46088">
    <property type="entry name" value="TUBULIN--TYROSINE LIGASE-LIKE PROTEIN 12"/>
    <property type="match status" value="1"/>
</dbReference>
<reference evidence="1" key="2">
    <citation type="journal article" date="2007" name="Science">
        <title>Draft genome sequence of the sexually transmitted pathogen Trichomonas vaginalis.</title>
        <authorList>
            <person name="Carlton J.M."/>
            <person name="Hirt R.P."/>
            <person name="Silva J.C."/>
            <person name="Delcher A.L."/>
            <person name="Schatz M."/>
            <person name="Zhao Q."/>
            <person name="Wortman J.R."/>
            <person name="Bidwell S.L."/>
            <person name="Alsmark U.C.M."/>
            <person name="Besteiro S."/>
            <person name="Sicheritz-Ponten T."/>
            <person name="Noel C.J."/>
            <person name="Dacks J.B."/>
            <person name="Foster P.G."/>
            <person name="Simillion C."/>
            <person name="Van de Peer Y."/>
            <person name="Miranda-Saavedra D."/>
            <person name="Barton G.J."/>
            <person name="Westrop G.D."/>
            <person name="Mueller S."/>
            <person name="Dessi D."/>
            <person name="Fiori P.L."/>
            <person name="Ren Q."/>
            <person name="Paulsen I."/>
            <person name="Zhang H."/>
            <person name="Bastida-Corcuera F.D."/>
            <person name="Simoes-Barbosa A."/>
            <person name="Brown M.T."/>
            <person name="Hayes R.D."/>
            <person name="Mukherjee M."/>
            <person name="Okumura C.Y."/>
            <person name="Schneider R."/>
            <person name="Smith A.J."/>
            <person name="Vanacova S."/>
            <person name="Villalvazo M."/>
            <person name="Haas B.J."/>
            <person name="Pertea M."/>
            <person name="Feldblyum T.V."/>
            <person name="Utterback T.R."/>
            <person name="Shu C.L."/>
            <person name="Osoegawa K."/>
            <person name="de Jong P.J."/>
            <person name="Hrdy I."/>
            <person name="Horvathova L."/>
            <person name="Zubacova Z."/>
            <person name="Dolezal P."/>
            <person name="Malik S.B."/>
            <person name="Logsdon J.M. Jr."/>
            <person name="Henze K."/>
            <person name="Gupta A."/>
            <person name="Wang C.C."/>
            <person name="Dunne R.L."/>
            <person name="Upcroft J.A."/>
            <person name="Upcroft P."/>
            <person name="White O."/>
            <person name="Salzberg S.L."/>
            <person name="Tang P."/>
            <person name="Chiu C.-H."/>
            <person name="Lee Y.-S."/>
            <person name="Embley T.M."/>
            <person name="Coombs G.H."/>
            <person name="Mottram J.C."/>
            <person name="Tachezy J."/>
            <person name="Fraser-Liggett C.M."/>
            <person name="Johnson P.J."/>
        </authorList>
    </citation>
    <scope>NUCLEOTIDE SEQUENCE [LARGE SCALE GENOMIC DNA]</scope>
    <source>
        <strain evidence="1">G3</strain>
    </source>
</reference>
<dbReference type="eggNOG" id="KOG2155">
    <property type="taxonomic scope" value="Eukaryota"/>
</dbReference>
<dbReference type="Pfam" id="PF03133">
    <property type="entry name" value="TTL"/>
    <property type="match status" value="1"/>
</dbReference>
<dbReference type="Gene3D" id="3.80.10.10">
    <property type="entry name" value="Ribonuclease Inhibitor"/>
    <property type="match status" value="1"/>
</dbReference>
<gene>
    <name evidence="1" type="ORF">TVAG_146480</name>
</gene>
<accession>A2DKV2</accession>
<dbReference type="OMA" id="CGMEDAI"/>
<dbReference type="PROSITE" id="PS51221">
    <property type="entry name" value="TTL"/>
    <property type="match status" value="1"/>
</dbReference>
<organism evidence="1 2">
    <name type="scientific">Trichomonas vaginalis (strain ATCC PRA-98 / G3)</name>
    <dbReference type="NCBI Taxonomy" id="412133"/>
    <lineage>
        <taxon>Eukaryota</taxon>
        <taxon>Metamonada</taxon>
        <taxon>Parabasalia</taxon>
        <taxon>Trichomonadida</taxon>
        <taxon>Trichomonadidae</taxon>
        <taxon>Trichomonas</taxon>
    </lineage>
</organism>
<dbReference type="VEuPathDB" id="TrichDB:TVAG_146480"/>
<dbReference type="SUPFAM" id="SSF56059">
    <property type="entry name" value="Glutathione synthetase ATP-binding domain-like"/>
    <property type="match status" value="1"/>
</dbReference>
<dbReference type="PANTHER" id="PTHR46088:SF1">
    <property type="entry name" value="TUBULIN--TYROSINE LIGASE-LIKE PROTEIN 12"/>
    <property type="match status" value="1"/>
</dbReference>
<protein>
    <submittedName>
        <fullName evidence="1">Tubulin-tyrosine ligase family protein</fullName>
    </submittedName>
</protein>
<dbReference type="InterPro" id="IPR032675">
    <property type="entry name" value="LRR_dom_sf"/>
</dbReference>
<dbReference type="GO" id="GO:0005737">
    <property type="term" value="C:cytoplasm"/>
    <property type="evidence" value="ECO:0000318"/>
    <property type="project" value="GO_Central"/>
</dbReference>
<reference evidence="1" key="1">
    <citation type="submission" date="2006-10" db="EMBL/GenBank/DDBJ databases">
        <authorList>
            <person name="Amadeo P."/>
            <person name="Zhao Q."/>
            <person name="Wortman J."/>
            <person name="Fraser-Liggett C."/>
            <person name="Carlton J."/>
        </authorList>
    </citation>
    <scope>NUCLEOTIDE SEQUENCE</scope>
    <source>
        <strain evidence="1">G3</strain>
    </source>
</reference>
<dbReference type="OrthoDB" id="60477at2759"/>
<dbReference type="SUPFAM" id="SSF52058">
    <property type="entry name" value="L domain-like"/>
    <property type="match status" value="1"/>
</dbReference>
<dbReference type="RefSeq" id="XP_001579891.1">
    <property type="nucleotide sequence ID" value="XM_001579841.1"/>
</dbReference>
<keyword evidence="2" id="KW-1185">Reference proteome</keyword>
<dbReference type="STRING" id="5722.A2DKV2"/>
<dbReference type="Gene3D" id="3.30.470.20">
    <property type="entry name" value="ATP-grasp fold, B domain"/>
    <property type="match status" value="1"/>
</dbReference>
<evidence type="ECO:0000313" key="1">
    <source>
        <dbReference type="EMBL" id="EAY18905.1"/>
    </source>
</evidence>
<dbReference type="GO" id="GO:0016874">
    <property type="term" value="F:ligase activity"/>
    <property type="evidence" value="ECO:0007669"/>
    <property type="project" value="UniProtKB-KW"/>
</dbReference>
<dbReference type="Proteomes" id="UP000001542">
    <property type="component" value="Unassembled WGS sequence"/>
</dbReference>
<proteinExistence type="predicted"/>
<keyword evidence="1" id="KW-0436">Ligase</keyword>
<dbReference type="InterPro" id="IPR027749">
    <property type="entry name" value="TTLL12"/>
</dbReference>
<dbReference type="VEuPathDB" id="TrichDB:TVAGG3_0361350"/>